<comment type="catalytic activity">
    <reaction evidence="1">
        <text>a 1,2-diacyl-sn-glycero-3-phosphocholine + H2O = a 1,2-diacyl-sn-glycero-3-phosphate + choline + H(+)</text>
        <dbReference type="Rhea" id="RHEA:14445"/>
        <dbReference type="ChEBI" id="CHEBI:15354"/>
        <dbReference type="ChEBI" id="CHEBI:15377"/>
        <dbReference type="ChEBI" id="CHEBI:15378"/>
        <dbReference type="ChEBI" id="CHEBI:57643"/>
        <dbReference type="ChEBI" id="CHEBI:58608"/>
        <dbReference type="EC" id="3.1.4.4"/>
    </reaction>
</comment>
<name>A8PK22_9COXI</name>
<feature type="chain" id="PRO_5002727758" description="phospholipase D" evidence="7">
    <location>
        <begin position="22"/>
        <end position="178"/>
    </location>
</feature>
<reference evidence="9" key="2">
    <citation type="submission" date="2007-10" db="EMBL/GenBank/DDBJ databases">
        <authorList>
            <person name="Myers G.S."/>
        </authorList>
    </citation>
    <scope>NUCLEOTIDE SEQUENCE [LARGE SCALE GENOMIC DNA]</scope>
</reference>
<accession>A8PK22</accession>
<gene>
    <name evidence="9" type="ORF">RICGR_0232</name>
</gene>
<dbReference type="AlphaFoldDB" id="A8PK22"/>
<dbReference type="GO" id="GO:0016042">
    <property type="term" value="P:lipid catabolic process"/>
    <property type="evidence" value="ECO:0007669"/>
    <property type="project" value="UniProtKB-KW"/>
</dbReference>
<dbReference type="eggNOG" id="COG1502">
    <property type="taxonomic scope" value="Bacteria"/>
</dbReference>
<dbReference type="PANTHER" id="PTHR43856:SF1">
    <property type="entry name" value="MITOCHONDRIAL CARDIOLIPIN HYDROLASE"/>
    <property type="match status" value="1"/>
</dbReference>
<keyword evidence="6" id="KW-0443">Lipid metabolism</keyword>
<dbReference type="OrthoDB" id="5294698at2"/>
<dbReference type="Proteomes" id="UP000054075">
    <property type="component" value="Unassembled WGS sequence"/>
</dbReference>
<keyword evidence="9" id="KW-0255">Endonuclease</keyword>
<dbReference type="Gene3D" id="3.30.870.10">
    <property type="entry name" value="Endonuclease Chain A"/>
    <property type="match status" value="1"/>
</dbReference>
<feature type="signal peptide" evidence="7">
    <location>
        <begin position="1"/>
        <end position="21"/>
    </location>
</feature>
<dbReference type="InterPro" id="IPR025202">
    <property type="entry name" value="PLD-like_dom"/>
</dbReference>
<dbReference type="RefSeq" id="WP_006035017.1">
    <property type="nucleotide sequence ID" value="NZ_AAQJ02000001.1"/>
</dbReference>
<dbReference type="Pfam" id="PF13091">
    <property type="entry name" value="PLDc_2"/>
    <property type="match status" value="1"/>
</dbReference>
<evidence type="ECO:0000256" key="3">
    <source>
        <dbReference type="ARBA" id="ARBA00012027"/>
    </source>
</evidence>
<evidence type="ECO:0000256" key="7">
    <source>
        <dbReference type="SAM" id="SignalP"/>
    </source>
</evidence>
<dbReference type="SUPFAM" id="SSF56024">
    <property type="entry name" value="Phospholipase D/nuclease"/>
    <property type="match status" value="1"/>
</dbReference>
<dbReference type="EMBL" id="AAQJ02000001">
    <property type="protein sequence ID" value="EDP46030.1"/>
    <property type="molecule type" value="Genomic_DNA"/>
</dbReference>
<dbReference type="EC" id="3.1.4.4" evidence="3"/>
<keyword evidence="4" id="KW-0378">Hydrolase</keyword>
<dbReference type="CDD" id="cd09170">
    <property type="entry name" value="PLDc_Nuc"/>
    <property type="match status" value="1"/>
</dbReference>
<comment type="caution">
    <text evidence="9">The sequence shown here is derived from an EMBL/GenBank/DDBJ whole genome shotgun (WGS) entry which is preliminary data.</text>
</comment>
<proteinExistence type="inferred from homology"/>
<dbReference type="GO" id="GO:0004630">
    <property type="term" value="F:phospholipase D activity"/>
    <property type="evidence" value="ECO:0007669"/>
    <property type="project" value="UniProtKB-EC"/>
</dbReference>
<dbReference type="SMART" id="SM00155">
    <property type="entry name" value="PLDc"/>
    <property type="match status" value="1"/>
</dbReference>
<keyword evidence="7" id="KW-0732">Signal</keyword>
<evidence type="ECO:0000256" key="1">
    <source>
        <dbReference type="ARBA" id="ARBA00000798"/>
    </source>
</evidence>
<dbReference type="PANTHER" id="PTHR43856">
    <property type="entry name" value="CARDIOLIPIN HYDROLASE"/>
    <property type="match status" value="1"/>
</dbReference>
<dbReference type="InterPro" id="IPR001736">
    <property type="entry name" value="PLipase_D/transphosphatidylase"/>
</dbReference>
<dbReference type="PROSITE" id="PS50035">
    <property type="entry name" value="PLD"/>
    <property type="match status" value="1"/>
</dbReference>
<keyword evidence="10" id="KW-1185">Reference proteome</keyword>
<sequence length="178" mass="20117">MLKKLFLVFLLSPCLITTSFAINKIKNCPTLQACFTPGQNCTEEITDVIDAAKKSIFVQAYSFTSAAIAEHLVAAKKRGVNVNVILDKSQRTQRYSASHFLIHQHIPCWIDYKPAIAHNKVMIIDEKEVITGSFNFTKAAQAHNAENLLVIRDHSLAQLYLKNWQRRQAVSRSLNPHI</sequence>
<evidence type="ECO:0000313" key="10">
    <source>
        <dbReference type="Proteomes" id="UP000054075"/>
    </source>
</evidence>
<comment type="similarity">
    <text evidence="2">Belongs to the phospholipase D family.</text>
</comment>
<dbReference type="GO" id="GO:0006793">
    <property type="term" value="P:phosphorus metabolic process"/>
    <property type="evidence" value="ECO:0007669"/>
    <property type="project" value="UniProtKB-ARBA"/>
</dbReference>
<keyword evidence="5" id="KW-0442">Lipid degradation</keyword>
<evidence type="ECO:0000256" key="5">
    <source>
        <dbReference type="ARBA" id="ARBA00022963"/>
    </source>
</evidence>
<dbReference type="InterPro" id="IPR051406">
    <property type="entry name" value="PLD_domain"/>
</dbReference>
<reference evidence="9" key="1">
    <citation type="submission" date="2006-04" db="EMBL/GenBank/DDBJ databases">
        <authorList>
            <person name="Seshadri R."/>
            <person name="Federici B.A."/>
        </authorList>
    </citation>
    <scope>NUCLEOTIDE SEQUENCE [LARGE SCALE GENOMIC DNA]</scope>
</reference>
<protein>
    <recommendedName>
        <fullName evidence="3">phospholipase D</fullName>
        <ecNumber evidence="3">3.1.4.4</ecNumber>
    </recommendedName>
</protein>
<evidence type="ECO:0000259" key="8">
    <source>
        <dbReference type="PROSITE" id="PS50035"/>
    </source>
</evidence>
<evidence type="ECO:0000313" key="9">
    <source>
        <dbReference type="EMBL" id="EDP46030.1"/>
    </source>
</evidence>
<feature type="domain" description="PLD phosphodiesterase" evidence="8">
    <location>
        <begin position="113"/>
        <end position="140"/>
    </location>
</feature>
<organism evidence="9 10">
    <name type="scientific">Rickettsiella grylli</name>
    <dbReference type="NCBI Taxonomy" id="59196"/>
    <lineage>
        <taxon>Bacteria</taxon>
        <taxon>Pseudomonadati</taxon>
        <taxon>Pseudomonadota</taxon>
        <taxon>Gammaproteobacteria</taxon>
        <taxon>Legionellales</taxon>
        <taxon>Coxiellaceae</taxon>
        <taxon>Rickettsiella</taxon>
    </lineage>
</organism>
<dbReference type="GO" id="GO:0016891">
    <property type="term" value="F:RNA endonuclease activity producing 5'-phosphomonoesters, hydrolytic mechanism"/>
    <property type="evidence" value="ECO:0007669"/>
    <property type="project" value="TreeGrafter"/>
</dbReference>
<keyword evidence="9" id="KW-0540">Nuclease</keyword>
<evidence type="ECO:0000256" key="2">
    <source>
        <dbReference type="ARBA" id="ARBA00008664"/>
    </source>
</evidence>
<evidence type="ECO:0000256" key="4">
    <source>
        <dbReference type="ARBA" id="ARBA00022801"/>
    </source>
</evidence>
<evidence type="ECO:0000256" key="6">
    <source>
        <dbReference type="ARBA" id="ARBA00023098"/>
    </source>
</evidence>
<dbReference type="STRING" id="59196.RICGR_0232"/>